<accession>A0AAN9Q022</accession>
<dbReference type="Proteomes" id="UP001359559">
    <property type="component" value="Unassembled WGS sequence"/>
</dbReference>
<dbReference type="EMBL" id="JAYKXN010000001">
    <property type="protein sequence ID" value="KAK7317541.1"/>
    <property type="molecule type" value="Genomic_DNA"/>
</dbReference>
<reference evidence="2 3" key="1">
    <citation type="submission" date="2024-01" db="EMBL/GenBank/DDBJ databases">
        <title>The genomes of 5 underutilized Papilionoideae crops provide insights into root nodulation and disease resistance.</title>
        <authorList>
            <person name="Yuan L."/>
        </authorList>
    </citation>
    <scope>NUCLEOTIDE SEQUENCE [LARGE SCALE GENOMIC DNA]</scope>
    <source>
        <strain evidence="2">LY-2023</strain>
        <tissue evidence="2">Leaf</tissue>
    </source>
</reference>
<evidence type="ECO:0000313" key="2">
    <source>
        <dbReference type="EMBL" id="KAK7317541.1"/>
    </source>
</evidence>
<protein>
    <submittedName>
        <fullName evidence="2">Uncharacterized protein</fullName>
    </submittedName>
</protein>
<dbReference type="AlphaFoldDB" id="A0AAN9Q022"/>
<gene>
    <name evidence="2" type="ORF">RJT34_01870</name>
</gene>
<sequence length="68" mass="7603">MGRGSVVLEPEAKERVRNVEHLLDLGDKERHCRDEGIVENEGFEEQRGNDRGAKEKQGVVVDEEGSGQ</sequence>
<feature type="compositionally biased region" description="Basic and acidic residues" evidence="1">
    <location>
        <begin position="44"/>
        <end position="57"/>
    </location>
</feature>
<keyword evidence="3" id="KW-1185">Reference proteome</keyword>
<organism evidence="2 3">
    <name type="scientific">Clitoria ternatea</name>
    <name type="common">Butterfly pea</name>
    <dbReference type="NCBI Taxonomy" id="43366"/>
    <lineage>
        <taxon>Eukaryota</taxon>
        <taxon>Viridiplantae</taxon>
        <taxon>Streptophyta</taxon>
        <taxon>Embryophyta</taxon>
        <taxon>Tracheophyta</taxon>
        <taxon>Spermatophyta</taxon>
        <taxon>Magnoliopsida</taxon>
        <taxon>eudicotyledons</taxon>
        <taxon>Gunneridae</taxon>
        <taxon>Pentapetalae</taxon>
        <taxon>rosids</taxon>
        <taxon>fabids</taxon>
        <taxon>Fabales</taxon>
        <taxon>Fabaceae</taxon>
        <taxon>Papilionoideae</taxon>
        <taxon>50 kb inversion clade</taxon>
        <taxon>NPAAA clade</taxon>
        <taxon>indigoferoid/millettioid clade</taxon>
        <taxon>Phaseoleae</taxon>
        <taxon>Clitoria</taxon>
    </lineage>
</organism>
<evidence type="ECO:0000313" key="3">
    <source>
        <dbReference type="Proteomes" id="UP001359559"/>
    </source>
</evidence>
<name>A0AAN9Q022_CLITE</name>
<comment type="caution">
    <text evidence="2">The sequence shown here is derived from an EMBL/GenBank/DDBJ whole genome shotgun (WGS) entry which is preliminary data.</text>
</comment>
<evidence type="ECO:0000256" key="1">
    <source>
        <dbReference type="SAM" id="MobiDB-lite"/>
    </source>
</evidence>
<proteinExistence type="predicted"/>
<feature type="region of interest" description="Disordered" evidence="1">
    <location>
        <begin position="36"/>
        <end position="68"/>
    </location>
</feature>